<keyword evidence="2" id="KW-0012">Acyltransferase</keyword>
<organism evidence="6 7">
    <name type="scientific">Basidiobolus ranarum</name>
    <dbReference type="NCBI Taxonomy" id="34480"/>
    <lineage>
        <taxon>Eukaryota</taxon>
        <taxon>Fungi</taxon>
        <taxon>Fungi incertae sedis</taxon>
        <taxon>Zoopagomycota</taxon>
        <taxon>Entomophthoromycotina</taxon>
        <taxon>Basidiobolomycetes</taxon>
        <taxon>Basidiobolales</taxon>
        <taxon>Basidiobolaceae</taxon>
        <taxon>Basidiobolus</taxon>
    </lineage>
</organism>
<keyword evidence="4" id="KW-1133">Transmembrane helix</keyword>
<dbReference type="InterPro" id="IPR007484">
    <property type="entry name" value="Peptidase_M28"/>
</dbReference>
<keyword evidence="3" id="KW-0645">Protease</keyword>
<keyword evidence="4" id="KW-0472">Membrane</keyword>
<dbReference type="PANTHER" id="PTHR12283">
    <property type="entry name" value="GLUTAMINYL-PEPTIDE CYCLOTRANSFERASE"/>
    <property type="match status" value="1"/>
</dbReference>
<dbReference type="EMBL" id="JASJQH010006889">
    <property type="protein sequence ID" value="KAK9728899.1"/>
    <property type="molecule type" value="Genomic_DNA"/>
</dbReference>
<keyword evidence="3" id="KW-0479">Metal-binding</keyword>
<evidence type="ECO:0000256" key="2">
    <source>
        <dbReference type="ARBA" id="ARBA00023315"/>
    </source>
</evidence>
<dbReference type="PANTHER" id="PTHR12283:SF6">
    <property type="entry name" value="GLUTAMINYL-PEPTIDE CYCLOTRANSFERASE-RELATED"/>
    <property type="match status" value="1"/>
</dbReference>
<comment type="caution">
    <text evidence="6">The sequence shown here is derived from an EMBL/GenBank/DDBJ whole genome shotgun (WGS) entry which is preliminary data.</text>
</comment>
<evidence type="ECO:0000313" key="6">
    <source>
        <dbReference type="EMBL" id="KAK9728899.1"/>
    </source>
</evidence>
<proteinExistence type="inferred from homology"/>
<feature type="domain" description="Peptidase M28" evidence="5">
    <location>
        <begin position="123"/>
        <end position="347"/>
    </location>
</feature>
<dbReference type="Gene3D" id="3.40.630.10">
    <property type="entry name" value="Zn peptidases"/>
    <property type="match status" value="1"/>
</dbReference>
<evidence type="ECO:0000313" key="7">
    <source>
        <dbReference type="Proteomes" id="UP001479436"/>
    </source>
</evidence>
<keyword evidence="3" id="KW-0862">Zinc</keyword>
<name>A0ABR2WAS6_9FUNG</name>
<evidence type="ECO:0000256" key="3">
    <source>
        <dbReference type="RuleBase" id="RU361240"/>
    </source>
</evidence>
<keyword evidence="1" id="KW-0808">Transferase</keyword>
<sequence>MSVRATKKRTLTFVAAIVLIGVFYYSFFRESLFDTQLSDTKSDKTTLTEQDLRLLQSLSVPDRLTVNGALLKPLLVPRVSGTQANKDVQEYIKSHFHKLGWKIEEDRFNDTTPFGVKAFNNIIVSKFSNSPRKLILAAHFDSKYFPNNDFVGATDSAVPCAILLDVASTLNKYLSRSGNPEVGLELVFFDGEEAFEHWNRQDSVYGARHLANKWSNIPAPNNKNISRIEAIELFVLLDLIGAKDSTILNLQYPTTSAFTQLSQIEKRLTQLSLLSKPMTASKSADYFDTQLFPGNIDDDHRPFLEKGVPIVHLIPYPFPQVWHKLTDNADAIDHDTVVDFSLLMRAFVAEYLRLYL</sequence>
<gene>
    <name evidence="6" type="ORF">K7432_000722</name>
</gene>
<dbReference type="InterPro" id="IPR037457">
    <property type="entry name" value="M28_QC"/>
</dbReference>
<keyword evidence="4" id="KW-0812">Transmembrane</keyword>
<feature type="transmembrane region" description="Helical" evidence="4">
    <location>
        <begin position="12"/>
        <end position="28"/>
    </location>
</feature>
<reference evidence="6 7" key="1">
    <citation type="submission" date="2023-04" db="EMBL/GenBank/DDBJ databases">
        <title>Genome of Basidiobolus ranarum AG-B5.</title>
        <authorList>
            <person name="Stajich J.E."/>
            <person name="Carter-House D."/>
            <person name="Gryganskyi A."/>
        </authorList>
    </citation>
    <scope>NUCLEOTIDE SEQUENCE [LARGE SCALE GENOMIC DNA]</scope>
    <source>
        <strain evidence="6 7">AG-B5</strain>
    </source>
</reference>
<dbReference type="EC" id="3.4.-.-" evidence="3"/>
<dbReference type="Pfam" id="PF04389">
    <property type="entry name" value="Peptidase_M28"/>
    <property type="match status" value="1"/>
</dbReference>
<dbReference type="InterPro" id="IPR040234">
    <property type="entry name" value="QC/QCL"/>
</dbReference>
<evidence type="ECO:0000259" key="5">
    <source>
        <dbReference type="Pfam" id="PF04389"/>
    </source>
</evidence>
<dbReference type="CDD" id="cd03880">
    <property type="entry name" value="M28_QC_like"/>
    <property type="match status" value="1"/>
</dbReference>
<keyword evidence="7" id="KW-1185">Reference proteome</keyword>
<protein>
    <recommendedName>
        <fullName evidence="3">Peptide hydrolase</fullName>
        <ecNumber evidence="3">3.4.-.-</ecNumber>
    </recommendedName>
</protein>
<evidence type="ECO:0000256" key="1">
    <source>
        <dbReference type="ARBA" id="ARBA00022679"/>
    </source>
</evidence>
<dbReference type="SUPFAM" id="SSF53187">
    <property type="entry name" value="Zn-dependent exopeptidases"/>
    <property type="match status" value="1"/>
</dbReference>
<evidence type="ECO:0000256" key="4">
    <source>
        <dbReference type="SAM" id="Phobius"/>
    </source>
</evidence>
<dbReference type="Proteomes" id="UP001479436">
    <property type="component" value="Unassembled WGS sequence"/>
</dbReference>
<comment type="similarity">
    <text evidence="3">Belongs to the peptidase M28 family.</text>
</comment>
<keyword evidence="3" id="KW-0378">Hydrolase</keyword>
<accession>A0ABR2WAS6</accession>